<protein>
    <recommendedName>
        <fullName evidence="9">RRM domain-containing protein</fullName>
    </recommendedName>
</protein>
<evidence type="ECO:0000256" key="4">
    <source>
        <dbReference type="ARBA" id="ARBA00022737"/>
    </source>
</evidence>
<dbReference type="Gene3D" id="3.30.70.330">
    <property type="match status" value="1"/>
</dbReference>
<dbReference type="GO" id="GO:0005737">
    <property type="term" value="C:cytoplasm"/>
    <property type="evidence" value="ECO:0007669"/>
    <property type="project" value="TreeGrafter"/>
</dbReference>
<evidence type="ECO:0000256" key="7">
    <source>
        <dbReference type="ARBA" id="ARBA00023242"/>
    </source>
</evidence>
<keyword evidence="6" id="KW-0862">Zinc</keyword>
<dbReference type="InterPro" id="IPR000504">
    <property type="entry name" value="RRM_dom"/>
</dbReference>
<dbReference type="GO" id="GO:0005634">
    <property type="term" value="C:nucleus"/>
    <property type="evidence" value="ECO:0007669"/>
    <property type="project" value="UniProtKB-SubCell"/>
</dbReference>
<evidence type="ECO:0000256" key="1">
    <source>
        <dbReference type="ARBA" id="ARBA00004123"/>
    </source>
</evidence>
<dbReference type="GO" id="GO:0008143">
    <property type="term" value="F:poly(A) binding"/>
    <property type="evidence" value="ECO:0007669"/>
    <property type="project" value="InterPro"/>
</dbReference>
<comment type="similarity">
    <text evidence="2">Belongs to the ZC3H14 family.</text>
</comment>
<keyword evidence="4" id="KW-0677">Repeat</keyword>
<reference evidence="10" key="3">
    <citation type="submission" date="2022-06" db="UniProtKB">
        <authorList>
            <consortium name="EnsemblPlants"/>
        </authorList>
    </citation>
    <scope>IDENTIFICATION</scope>
</reference>
<dbReference type="EnsemblPlants" id="TuG1812G0100000358.01.T04">
    <property type="protein sequence ID" value="TuG1812G0100000358.01.T04"/>
    <property type="gene ID" value="TuG1812G0100000358.01"/>
</dbReference>
<evidence type="ECO:0000256" key="6">
    <source>
        <dbReference type="ARBA" id="ARBA00022833"/>
    </source>
</evidence>
<proteinExistence type="inferred from homology"/>
<evidence type="ECO:0000259" key="9">
    <source>
        <dbReference type="PROSITE" id="PS50102"/>
    </source>
</evidence>
<keyword evidence="11" id="KW-1185">Reference proteome</keyword>
<evidence type="ECO:0000313" key="10">
    <source>
        <dbReference type="EnsemblPlants" id="TuG1812G0100000358.01.T04"/>
    </source>
</evidence>
<dbReference type="SUPFAM" id="SSF54928">
    <property type="entry name" value="RNA-binding domain, RBD"/>
    <property type="match status" value="1"/>
</dbReference>
<evidence type="ECO:0000256" key="8">
    <source>
        <dbReference type="PROSITE-ProRule" id="PRU00176"/>
    </source>
</evidence>
<evidence type="ECO:0000256" key="2">
    <source>
        <dbReference type="ARBA" id="ARBA00008423"/>
    </source>
</evidence>
<comment type="subcellular location">
    <subcellularLocation>
        <location evidence="1">Nucleus</location>
    </subcellularLocation>
</comment>
<feature type="domain" description="RRM" evidence="9">
    <location>
        <begin position="264"/>
        <end position="339"/>
    </location>
</feature>
<dbReference type="PROSITE" id="PS50102">
    <property type="entry name" value="RRM"/>
    <property type="match status" value="1"/>
</dbReference>
<name>A0A8R7NVG7_TRIUA</name>
<keyword evidence="3" id="KW-0479">Metal-binding</keyword>
<dbReference type="PANTHER" id="PTHR14738">
    <property type="entry name" value="ZINC FINGER CCCH DOMAIN-CONTAINING PROTEIN 14"/>
    <property type="match status" value="1"/>
</dbReference>
<dbReference type="Gramene" id="TuG1812G0100000358.01.T04">
    <property type="protein sequence ID" value="TuG1812G0100000358.01.T04"/>
    <property type="gene ID" value="TuG1812G0100000358.01"/>
</dbReference>
<evidence type="ECO:0000313" key="11">
    <source>
        <dbReference type="Proteomes" id="UP000015106"/>
    </source>
</evidence>
<dbReference type="InterPro" id="IPR012677">
    <property type="entry name" value="Nucleotide-bd_a/b_plait_sf"/>
</dbReference>
<keyword evidence="8" id="KW-0694">RNA-binding</keyword>
<reference evidence="11" key="1">
    <citation type="journal article" date="2013" name="Nature">
        <title>Draft genome of the wheat A-genome progenitor Triticum urartu.</title>
        <authorList>
            <person name="Ling H.Q."/>
            <person name="Zhao S."/>
            <person name="Liu D."/>
            <person name="Wang J."/>
            <person name="Sun H."/>
            <person name="Zhang C."/>
            <person name="Fan H."/>
            <person name="Li D."/>
            <person name="Dong L."/>
            <person name="Tao Y."/>
            <person name="Gao C."/>
            <person name="Wu H."/>
            <person name="Li Y."/>
            <person name="Cui Y."/>
            <person name="Guo X."/>
            <person name="Zheng S."/>
            <person name="Wang B."/>
            <person name="Yu K."/>
            <person name="Liang Q."/>
            <person name="Yang W."/>
            <person name="Lou X."/>
            <person name="Chen J."/>
            <person name="Feng M."/>
            <person name="Jian J."/>
            <person name="Zhang X."/>
            <person name="Luo G."/>
            <person name="Jiang Y."/>
            <person name="Liu J."/>
            <person name="Wang Z."/>
            <person name="Sha Y."/>
            <person name="Zhang B."/>
            <person name="Wu H."/>
            <person name="Tang D."/>
            <person name="Shen Q."/>
            <person name="Xue P."/>
            <person name="Zou S."/>
            <person name="Wang X."/>
            <person name="Liu X."/>
            <person name="Wang F."/>
            <person name="Yang Y."/>
            <person name="An X."/>
            <person name="Dong Z."/>
            <person name="Zhang K."/>
            <person name="Zhang X."/>
            <person name="Luo M.C."/>
            <person name="Dvorak J."/>
            <person name="Tong Y."/>
            <person name="Wang J."/>
            <person name="Yang H."/>
            <person name="Li Z."/>
            <person name="Wang D."/>
            <person name="Zhang A."/>
            <person name="Wang J."/>
        </authorList>
    </citation>
    <scope>NUCLEOTIDE SEQUENCE</scope>
    <source>
        <strain evidence="11">cv. G1812</strain>
    </source>
</reference>
<dbReference type="InterPro" id="IPR035979">
    <property type="entry name" value="RBD_domain_sf"/>
</dbReference>
<dbReference type="GO" id="GO:0008270">
    <property type="term" value="F:zinc ion binding"/>
    <property type="evidence" value="ECO:0007669"/>
    <property type="project" value="UniProtKB-KW"/>
</dbReference>
<evidence type="ECO:0000256" key="5">
    <source>
        <dbReference type="ARBA" id="ARBA00022771"/>
    </source>
</evidence>
<keyword evidence="7" id="KW-0539">Nucleus</keyword>
<evidence type="ECO:0000256" key="3">
    <source>
        <dbReference type="ARBA" id="ARBA00022723"/>
    </source>
</evidence>
<reference evidence="10" key="2">
    <citation type="submission" date="2018-03" db="EMBL/GenBank/DDBJ databases">
        <title>The Triticum urartu genome reveals the dynamic nature of wheat genome evolution.</title>
        <authorList>
            <person name="Ling H."/>
            <person name="Ma B."/>
            <person name="Shi X."/>
            <person name="Liu H."/>
            <person name="Dong L."/>
            <person name="Sun H."/>
            <person name="Cao Y."/>
            <person name="Gao Q."/>
            <person name="Zheng S."/>
            <person name="Li Y."/>
            <person name="Yu Y."/>
            <person name="Du H."/>
            <person name="Qi M."/>
            <person name="Li Y."/>
            <person name="Yu H."/>
            <person name="Cui Y."/>
            <person name="Wang N."/>
            <person name="Chen C."/>
            <person name="Wu H."/>
            <person name="Zhao Y."/>
            <person name="Zhang J."/>
            <person name="Li Y."/>
            <person name="Zhou W."/>
            <person name="Zhang B."/>
            <person name="Hu W."/>
            <person name="Eijk M."/>
            <person name="Tang J."/>
            <person name="Witsenboer H."/>
            <person name="Zhao S."/>
            <person name="Li Z."/>
            <person name="Zhang A."/>
            <person name="Wang D."/>
            <person name="Liang C."/>
        </authorList>
    </citation>
    <scope>NUCLEOTIDE SEQUENCE [LARGE SCALE GENOMIC DNA]</scope>
    <source>
        <strain evidence="10">cv. G1812</strain>
    </source>
</reference>
<dbReference type="Proteomes" id="UP000015106">
    <property type="component" value="Chromosome 1"/>
</dbReference>
<accession>A0A8R7NVG7</accession>
<sequence length="370" mass="41356">MTVEHVSANGRPDVRDSKITMVAEILNRDASAVTPKILQSQMCNGLQKLDLTEGQIAAQQFIGLATSLKRSIQEKWYWEDQHQKKDQSATGGCCLSMLKYDITTRRAYASAQEEPWHDEPGRRFHVALGADNGQVPKILKRHIARITDNMHTQNKKAKLMVAEHEETCHASAQRELSDELSEEPWHDEPRRRLHMALRDDNGQVPKIMKRLIARVTDNMHAENKKAELMVAEHEETCRASTQRELSDNKLSGSHATLAEDVESRTIPVTNVRLMATKEAELSTHFMSGTGTGLKISLLRDAVASHSKGAACVTFDDMECTEKAVSFSKFAEVRLSFVRCKAENLAPRFLAACNLYCPCPIPCPLPGLPSN</sequence>
<keyword evidence="5" id="KW-0863">Zinc-finger</keyword>
<dbReference type="InterPro" id="IPR040366">
    <property type="entry name" value="Nab2/ZC3H14"/>
</dbReference>
<dbReference type="PANTHER" id="PTHR14738:SF29">
    <property type="entry name" value="ZINC FINGER CCCH DOMAIN-CONTAINING PROTEIN 14"/>
    <property type="match status" value="1"/>
</dbReference>
<dbReference type="AlphaFoldDB" id="A0A8R7NVG7"/>
<dbReference type="GO" id="GO:0043488">
    <property type="term" value="P:regulation of mRNA stability"/>
    <property type="evidence" value="ECO:0007669"/>
    <property type="project" value="InterPro"/>
</dbReference>
<organism evidence="10 11">
    <name type="scientific">Triticum urartu</name>
    <name type="common">Red wild einkorn</name>
    <name type="synonym">Crithodium urartu</name>
    <dbReference type="NCBI Taxonomy" id="4572"/>
    <lineage>
        <taxon>Eukaryota</taxon>
        <taxon>Viridiplantae</taxon>
        <taxon>Streptophyta</taxon>
        <taxon>Embryophyta</taxon>
        <taxon>Tracheophyta</taxon>
        <taxon>Spermatophyta</taxon>
        <taxon>Magnoliopsida</taxon>
        <taxon>Liliopsida</taxon>
        <taxon>Poales</taxon>
        <taxon>Poaceae</taxon>
        <taxon>BOP clade</taxon>
        <taxon>Pooideae</taxon>
        <taxon>Triticodae</taxon>
        <taxon>Triticeae</taxon>
        <taxon>Triticinae</taxon>
        <taxon>Triticum</taxon>
    </lineage>
</organism>